<organism evidence="1 2">
    <name type="scientific">Amycolatopsis eburnea</name>
    <dbReference type="NCBI Taxonomy" id="2267691"/>
    <lineage>
        <taxon>Bacteria</taxon>
        <taxon>Bacillati</taxon>
        <taxon>Actinomycetota</taxon>
        <taxon>Actinomycetes</taxon>
        <taxon>Pseudonocardiales</taxon>
        <taxon>Pseudonocardiaceae</taxon>
        <taxon>Amycolatopsis</taxon>
    </lineage>
</organism>
<keyword evidence="2" id="KW-1185">Reference proteome</keyword>
<protein>
    <submittedName>
        <fullName evidence="1">Uncharacterized protein</fullName>
    </submittedName>
</protein>
<evidence type="ECO:0000313" key="1">
    <source>
        <dbReference type="EMBL" id="RSD12021.1"/>
    </source>
</evidence>
<evidence type="ECO:0000313" key="2">
    <source>
        <dbReference type="Proteomes" id="UP000267081"/>
    </source>
</evidence>
<dbReference type="RefSeq" id="WP_125314246.1">
    <property type="nucleotide sequence ID" value="NZ_RSEC01000059.1"/>
</dbReference>
<accession>A0A427T258</accession>
<reference evidence="1 2" key="1">
    <citation type="submission" date="2018-12" db="EMBL/GenBank/DDBJ databases">
        <title>Amycolatopsis eburnea sp. nov. actinomycete associate with arbuscular mycorrhiza fungal spore.</title>
        <authorList>
            <person name="Lumyong S."/>
            <person name="Chaiya L."/>
        </authorList>
    </citation>
    <scope>NUCLEOTIDE SEQUENCE [LARGE SCALE GENOMIC DNA]</scope>
    <source>
        <strain evidence="1 2">GLM-1</strain>
    </source>
</reference>
<dbReference type="AlphaFoldDB" id="A0A427T258"/>
<sequence>MTCEDLPGADAPNVAFGALDAPNATLGALDAPNATLGRIGRSSGVVPLRELNLGELESLASDQEA</sequence>
<comment type="caution">
    <text evidence="1">The sequence shown here is derived from an EMBL/GenBank/DDBJ whole genome shotgun (WGS) entry which is preliminary data.</text>
</comment>
<dbReference type="EMBL" id="RSEC01000059">
    <property type="protein sequence ID" value="RSD12021.1"/>
    <property type="molecule type" value="Genomic_DNA"/>
</dbReference>
<dbReference type="Proteomes" id="UP000267081">
    <property type="component" value="Unassembled WGS sequence"/>
</dbReference>
<name>A0A427T258_9PSEU</name>
<gene>
    <name evidence="1" type="ORF">EIY87_35415</name>
</gene>
<proteinExistence type="predicted"/>